<keyword evidence="4" id="KW-1185">Reference proteome</keyword>
<dbReference type="PROSITE" id="PS51257">
    <property type="entry name" value="PROKAR_LIPOPROTEIN"/>
    <property type="match status" value="1"/>
</dbReference>
<feature type="compositionally biased region" description="Acidic residues" evidence="1">
    <location>
        <begin position="41"/>
        <end position="53"/>
    </location>
</feature>
<organism evidence="3 4">
    <name type="scientific">Hespellia stercorisuis DSM 15480</name>
    <dbReference type="NCBI Taxonomy" id="1121950"/>
    <lineage>
        <taxon>Bacteria</taxon>
        <taxon>Bacillati</taxon>
        <taxon>Bacillota</taxon>
        <taxon>Clostridia</taxon>
        <taxon>Lachnospirales</taxon>
        <taxon>Lachnospiraceae</taxon>
        <taxon>Hespellia</taxon>
    </lineage>
</organism>
<feature type="signal peptide" evidence="2">
    <location>
        <begin position="1"/>
        <end position="24"/>
    </location>
</feature>
<evidence type="ECO:0008006" key="5">
    <source>
        <dbReference type="Google" id="ProtNLM"/>
    </source>
</evidence>
<reference evidence="3 4" key="1">
    <citation type="submission" date="2016-11" db="EMBL/GenBank/DDBJ databases">
        <authorList>
            <person name="Jaros S."/>
            <person name="Januszkiewicz K."/>
            <person name="Wedrychowicz H."/>
        </authorList>
    </citation>
    <scope>NUCLEOTIDE SEQUENCE [LARGE SCALE GENOMIC DNA]</scope>
    <source>
        <strain evidence="3 4">DSM 15480</strain>
    </source>
</reference>
<proteinExistence type="predicted"/>
<feature type="region of interest" description="Disordered" evidence="1">
    <location>
        <begin position="24"/>
        <end position="64"/>
    </location>
</feature>
<dbReference type="Proteomes" id="UP000184301">
    <property type="component" value="Unassembled WGS sequence"/>
</dbReference>
<evidence type="ECO:0000313" key="4">
    <source>
        <dbReference type="Proteomes" id="UP000184301"/>
    </source>
</evidence>
<accession>A0A1M6NK23</accession>
<sequence>MKLRKCFLTIMMVFVMAFSLTACGGSSSSKDTSTEAKADKEETDEEDVEEVDTEDTKDADAEEDGSWYDYSDLLTVCFQGVSDAGEVAVFVASDDMSFAVLGVADPESAQSVSFAGDLTEDESTGYLTITDETSEQTLTFEVIDNGDETYTLDMGDTGKLTITACTQDEAFELLDTLDTYTEPVS</sequence>
<evidence type="ECO:0000313" key="3">
    <source>
        <dbReference type="EMBL" id="SHJ96095.1"/>
    </source>
</evidence>
<gene>
    <name evidence="3" type="ORF">SAMN02745243_01844</name>
</gene>
<keyword evidence="2" id="KW-0732">Signal</keyword>
<evidence type="ECO:0000256" key="2">
    <source>
        <dbReference type="SAM" id="SignalP"/>
    </source>
</evidence>
<dbReference type="AlphaFoldDB" id="A0A1M6NK23"/>
<dbReference type="EMBL" id="FQZY01000023">
    <property type="protein sequence ID" value="SHJ96095.1"/>
    <property type="molecule type" value="Genomic_DNA"/>
</dbReference>
<protein>
    <recommendedName>
        <fullName evidence="5">DUF4367 domain-containing protein</fullName>
    </recommendedName>
</protein>
<feature type="chain" id="PRO_5038414442" description="DUF4367 domain-containing protein" evidence="2">
    <location>
        <begin position="25"/>
        <end position="185"/>
    </location>
</feature>
<name>A0A1M6NK23_9FIRM</name>
<evidence type="ECO:0000256" key="1">
    <source>
        <dbReference type="SAM" id="MobiDB-lite"/>
    </source>
</evidence>